<evidence type="ECO:0000256" key="1">
    <source>
        <dbReference type="SAM" id="MobiDB-lite"/>
    </source>
</evidence>
<dbReference type="AlphaFoldDB" id="A0A915JT32"/>
<evidence type="ECO:0000313" key="3">
    <source>
        <dbReference type="WBParaSite" id="nRc.2.0.1.t29224-RA"/>
    </source>
</evidence>
<keyword evidence="2" id="KW-1185">Reference proteome</keyword>
<feature type="region of interest" description="Disordered" evidence="1">
    <location>
        <begin position="201"/>
        <end position="263"/>
    </location>
</feature>
<organism evidence="2 3">
    <name type="scientific">Romanomermis culicivorax</name>
    <name type="common">Nematode worm</name>
    <dbReference type="NCBI Taxonomy" id="13658"/>
    <lineage>
        <taxon>Eukaryota</taxon>
        <taxon>Metazoa</taxon>
        <taxon>Ecdysozoa</taxon>
        <taxon>Nematoda</taxon>
        <taxon>Enoplea</taxon>
        <taxon>Dorylaimia</taxon>
        <taxon>Mermithida</taxon>
        <taxon>Mermithoidea</taxon>
        <taxon>Mermithidae</taxon>
        <taxon>Romanomermis</taxon>
    </lineage>
</organism>
<reference evidence="3" key="1">
    <citation type="submission" date="2022-11" db="UniProtKB">
        <authorList>
            <consortium name="WormBaseParasite"/>
        </authorList>
    </citation>
    <scope>IDENTIFICATION</scope>
</reference>
<feature type="compositionally biased region" description="Basic and acidic residues" evidence="1">
    <location>
        <begin position="252"/>
        <end position="263"/>
    </location>
</feature>
<dbReference type="WBParaSite" id="nRc.2.0.1.t29224-RA">
    <property type="protein sequence ID" value="nRc.2.0.1.t29224-RA"/>
    <property type="gene ID" value="nRc.2.0.1.g29224"/>
</dbReference>
<evidence type="ECO:0000313" key="2">
    <source>
        <dbReference type="Proteomes" id="UP000887565"/>
    </source>
</evidence>
<dbReference type="Proteomes" id="UP000887565">
    <property type="component" value="Unplaced"/>
</dbReference>
<feature type="compositionally biased region" description="Acidic residues" evidence="1">
    <location>
        <begin position="210"/>
        <end position="221"/>
    </location>
</feature>
<accession>A0A915JT32</accession>
<feature type="compositionally biased region" description="Basic and acidic residues" evidence="1">
    <location>
        <begin position="222"/>
        <end position="232"/>
    </location>
</feature>
<sequence>MAGGCCCCACPPNVEGRPTPPPATGHSFSGVILRCISGKNSSHKYRDEAEAHYKEFGQHYNMSQTKYFADSEKFFDLMFGEEDEGSAVRFYGQSLACATYCNQDEFLQALNNTNPGTSTEYPQDISLRNQPKSYREDAYISRFVAGGPENYGYQVVNSKDYISQMLGFEKERTYGSLRQQTKYPSSQEAQSLERETFYDAVGAPLPPESESQDEELDEDITELSKEEQKKEQSVPTMKLMEAQSAQMQSEVEAQRRVEAQIKG</sequence>
<proteinExistence type="predicted"/>
<protein>
    <submittedName>
        <fullName evidence="3">Uncharacterized protein</fullName>
    </submittedName>
</protein>
<name>A0A915JT32_ROMCU</name>